<name>A0A4S3M3U5_9FLAO</name>
<evidence type="ECO:0000313" key="3">
    <source>
        <dbReference type="Proteomes" id="UP000305939"/>
    </source>
</evidence>
<keyword evidence="3" id="KW-1185">Reference proteome</keyword>
<accession>A0A4S3M3U5</accession>
<evidence type="ECO:0008006" key="4">
    <source>
        <dbReference type="Google" id="ProtNLM"/>
    </source>
</evidence>
<dbReference type="AlphaFoldDB" id="A0A4S3M3U5"/>
<reference evidence="2 3" key="1">
    <citation type="submission" date="2019-04" db="EMBL/GenBank/DDBJ databases">
        <title>Draft genome sequence of Robertkochia marina CC-AMO-30D.</title>
        <authorList>
            <person name="Hameed A."/>
            <person name="Lin S.-Y."/>
            <person name="Shahina M."/>
            <person name="Lai W.-A."/>
            <person name="Young C.-C."/>
        </authorList>
    </citation>
    <scope>NUCLEOTIDE SEQUENCE [LARGE SCALE GENOMIC DNA]</scope>
    <source>
        <strain evidence="2 3">CC-AMO-30D</strain>
    </source>
</reference>
<protein>
    <recommendedName>
        <fullName evidence="4">DUF4013 domain-containing protein</fullName>
    </recommendedName>
</protein>
<keyword evidence="1" id="KW-1133">Transmembrane helix</keyword>
<sequence>MTYEQLLQRLDAGKIPDLGDVLGNAFELYKKTWLHGFLYVLLSFILVAPALLIIYFPILGAAIFDAQGYDPADVIESMPAISIISMTLLFLVVMIFVQAIVMALQAGLYRLFAAAEKGEEVKAGILFTFLKGRYLGKTFLLSLIAMLIALLATAMCVLPVIYVSVPIYFFAAVFAFHPDFSAGQIVRAAFRLGNKTWIVSFVLIILSSLIAQMVGFLACGVGVLFTSAFVYMTIYNIYKGVVSGGDEGGEPGINIGTNV</sequence>
<keyword evidence="1" id="KW-0812">Transmembrane</keyword>
<feature type="transmembrane region" description="Helical" evidence="1">
    <location>
        <begin position="37"/>
        <end position="58"/>
    </location>
</feature>
<gene>
    <name evidence="2" type="ORF">E7Z59_00365</name>
</gene>
<dbReference type="RefSeq" id="WP_136334307.1">
    <property type="nucleotide sequence ID" value="NZ_QXMP01000007.1"/>
</dbReference>
<comment type="caution">
    <text evidence="2">The sequence shown here is derived from an EMBL/GenBank/DDBJ whole genome shotgun (WGS) entry which is preliminary data.</text>
</comment>
<evidence type="ECO:0000256" key="1">
    <source>
        <dbReference type="SAM" id="Phobius"/>
    </source>
</evidence>
<dbReference type="EMBL" id="SSMC01000001">
    <property type="protein sequence ID" value="THD68817.1"/>
    <property type="molecule type" value="Genomic_DNA"/>
</dbReference>
<organism evidence="2 3">
    <name type="scientific">Robertkochia marina</name>
    <dbReference type="NCBI Taxonomy" id="1227945"/>
    <lineage>
        <taxon>Bacteria</taxon>
        <taxon>Pseudomonadati</taxon>
        <taxon>Bacteroidota</taxon>
        <taxon>Flavobacteriia</taxon>
        <taxon>Flavobacteriales</taxon>
        <taxon>Flavobacteriaceae</taxon>
        <taxon>Robertkochia</taxon>
    </lineage>
</organism>
<proteinExistence type="predicted"/>
<feature type="transmembrane region" description="Helical" evidence="1">
    <location>
        <begin position="198"/>
        <end position="231"/>
    </location>
</feature>
<evidence type="ECO:0000313" key="2">
    <source>
        <dbReference type="EMBL" id="THD68817.1"/>
    </source>
</evidence>
<dbReference type="Proteomes" id="UP000305939">
    <property type="component" value="Unassembled WGS sequence"/>
</dbReference>
<keyword evidence="1" id="KW-0472">Membrane</keyword>
<dbReference type="OrthoDB" id="1365379at2"/>
<feature type="transmembrane region" description="Helical" evidence="1">
    <location>
        <begin position="139"/>
        <end position="161"/>
    </location>
</feature>
<feature type="transmembrane region" description="Helical" evidence="1">
    <location>
        <begin position="78"/>
        <end position="104"/>
    </location>
</feature>